<gene>
    <name evidence="2" type="ORF">EQM13_11230</name>
</gene>
<keyword evidence="3" id="KW-1185">Reference proteome</keyword>
<reference evidence="3" key="1">
    <citation type="submission" date="2019-01" db="EMBL/GenBank/DDBJ databases">
        <title>Draft genomes of a novel of Sporanaerobacter strains.</title>
        <authorList>
            <person name="Ma S."/>
        </authorList>
    </citation>
    <scope>NUCLEOTIDE SEQUENCE [LARGE SCALE GENOMIC DNA]</scope>
    <source>
        <strain evidence="3">NJN-17</strain>
    </source>
</reference>
<evidence type="ECO:0000313" key="3">
    <source>
        <dbReference type="Proteomes" id="UP000287969"/>
    </source>
</evidence>
<protein>
    <submittedName>
        <fullName evidence="2">Stage V sporulation protein AC</fullName>
    </submittedName>
</protein>
<evidence type="ECO:0000313" key="2">
    <source>
        <dbReference type="EMBL" id="QAT62117.1"/>
    </source>
</evidence>
<dbReference type="AlphaFoldDB" id="A0A410QDP1"/>
<accession>A0A410QDP1</accession>
<feature type="transmembrane region" description="Helical" evidence="1">
    <location>
        <begin position="120"/>
        <end position="142"/>
    </location>
</feature>
<sequence length="144" mass="16003">MQLCLLIVVGISSGIVVGGAFAALLSLLKIIPRFCQLSGTEKHIKLYQFILSVSTGIFSFMYFLEIDFKLHKYSIVFFSAVFGIIFGIVLGIFVGALASALAETLNVIPVATRKLRVKNYMFYIITSMVLGKIFGSLIYWLFLI</sequence>
<dbReference type="Pfam" id="PF13782">
    <property type="entry name" value="SpoVAB"/>
    <property type="match status" value="1"/>
</dbReference>
<proteinExistence type="predicted"/>
<dbReference type="InterPro" id="IPR020144">
    <property type="entry name" value="SpoVAB"/>
</dbReference>
<dbReference type="Proteomes" id="UP000287969">
    <property type="component" value="Chromosome"/>
</dbReference>
<name>A0A410QDP1_9FIRM</name>
<dbReference type="OrthoDB" id="9790504at2"/>
<dbReference type="EMBL" id="CP035282">
    <property type="protein sequence ID" value="QAT62117.1"/>
    <property type="molecule type" value="Genomic_DNA"/>
</dbReference>
<evidence type="ECO:0000256" key="1">
    <source>
        <dbReference type="SAM" id="Phobius"/>
    </source>
</evidence>
<organism evidence="2 3">
    <name type="scientific">Acidilutibacter cellobiosedens</name>
    <dbReference type="NCBI Taxonomy" id="2507161"/>
    <lineage>
        <taxon>Bacteria</taxon>
        <taxon>Bacillati</taxon>
        <taxon>Bacillota</taxon>
        <taxon>Tissierellia</taxon>
        <taxon>Tissierellales</taxon>
        <taxon>Acidilutibacteraceae</taxon>
        <taxon>Acidilutibacter</taxon>
    </lineage>
</organism>
<dbReference type="RefSeq" id="WP_071139033.1">
    <property type="nucleotide sequence ID" value="NZ_CP035282.1"/>
</dbReference>
<dbReference type="KEGG" id="spoa:EQM13_11230"/>
<feature type="transmembrane region" description="Helical" evidence="1">
    <location>
        <begin position="46"/>
        <end position="64"/>
    </location>
</feature>
<feature type="transmembrane region" description="Helical" evidence="1">
    <location>
        <begin position="76"/>
        <end position="100"/>
    </location>
</feature>
<keyword evidence="1" id="KW-0472">Membrane</keyword>
<keyword evidence="1" id="KW-0812">Transmembrane</keyword>
<keyword evidence="1" id="KW-1133">Transmembrane helix</keyword>